<protein>
    <submittedName>
        <fullName evidence="2">Uncharacterized protein</fullName>
    </submittedName>
</protein>
<feature type="compositionally biased region" description="Polar residues" evidence="1">
    <location>
        <begin position="29"/>
        <end position="75"/>
    </location>
</feature>
<gene>
    <name evidence="2" type="ORF">LY79DRAFT_666105</name>
</gene>
<reference evidence="2" key="1">
    <citation type="submission" date="2021-06" db="EMBL/GenBank/DDBJ databases">
        <title>Comparative genomics, transcriptomics and evolutionary studies reveal genomic signatures of adaptation to plant cell wall in hemibiotrophic fungi.</title>
        <authorList>
            <consortium name="DOE Joint Genome Institute"/>
            <person name="Baroncelli R."/>
            <person name="Diaz J.F."/>
            <person name="Benocci T."/>
            <person name="Peng M."/>
            <person name="Battaglia E."/>
            <person name="Haridas S."/>
            <person name="Andreopoulos W."/>
            <person name="Labutti K."/>
            <person name="Pangilinan J."/>
            <person name="Floch G.L."/>
            <person name="Makela M.R."/>
            <person name="Henrissat B."/>
            <person name="Grigoriev I.V."/>
            <person name="Crouch J.A."/>
            <person name="De Vries R.P."/>
            <person name="Sukno S.A."/>
            <person name="Thon M.R."/>
        </authorList>
    </citation>
    <scope>NUCLEOTIDE SEQUENCE</scope>
    <source>
        <strain evidence="2">CBS 125086</strain>
    </source>
</reference>
<dbReference type="Proteomes" id="UP001230504">
    <property type="component" value="Unassembled WGS sequence"/>
</dbReference>
<feature type="compositionally biased region" description="Low complexity" evidence="1">
    <location>
        <begin position="1"/>
        <end position="17"/>
    </location>
</feature>
<name>A0AAD8VAN6_9PEZI</name>
<feature type="region of interest" description="Disordered" evidence="1">
    <location>
        <begin position="1"/>
        <end position="83"/>
    </location>
</feature>
<dbReference type="GeneID" id="85447406"/>
<organism evidence="2 3">
    <name type="scientific">Colletotrichum navitas</name>
    <dbReference type="NCBI Taxonomy" id="681940"/>
    <lineage>
        <taxon>Eukaryota</taxon>
        <taxon>Fungi</taxon>
        <taxon>Dikarya</taxon>
        <taxon>Ascomycota</taxon>
        <taxon>Pezizomycotina</taxon>
        <taxon>Sordariomycetes</taxon>
        <taxon>Hypocreomycetidae</taxon>
        <taxon>Glomerellales</taxon>
        <taxon>Glomerellaceae</taxon>
        <taxon>Colletotrichum</taxon>
        <taxon>Colletotrichum graminicola species complex</taxon>
    </lineage>
</organism>
<evidence type="ECO:0000256" key="1">
    <source>
        <dbReference type="SAM" id="MobiDB-lite"/>
    </source>
</evidence>
<sequence length="83" mass="8871">MASSSSSYAYTSSGSNSQGNPIGARDQGSRSSNPNSYSYHYTNTSEPLHYNNPRSGAYSNKSNGRTTYTSASGYRTCSGYGKK</sequence>
<proteinExistence type="predicted"/>
<dbReference type="RefSeq" id="XP_060419058.1">
    <property type="nucleotide sequence ID" value="XM_060563166.1"/>
</dbReference>
<evidence type="ECO:0000313" key="2">
    <source>
        <dbReference type="EMBL" id="KAK1598353.1"/>
    </source>
</evidence>
<comment type="caution">
    <text evidence="2">The sequence shown here is derived from an EMBL/GenBank/DDBJ whole genome shotgun (WGS) entry which is preliminary data.</text>
</comment>
<dbReference type="EMBL" id="JAHLJV010000005">
    <property type="protein sequence ID" value="KAK1598353.1"/>
    <property type="molecule type" value="Genomic_DNA"/>
</dbReference>
<accession>A0AAD8VAN6</accession>
<keyword evidence="3" id="KW-1185">Reference proteome</keyword>
<evidence type="ECO:0000313" key="3">
    <source>
        <dbReference type="Proteomes" id="UP001230504"/>
    </source>
</evidence>
<dbReference type="AlphaFoldDB" id="A0AAD8VAN6"/>